<sequence length="125" mass="13744">MWAFGALNIAPLWSGAVTGGLMLAGFVWVVLHYRLWVYQIRADAIYLERGVVTHVQSLVPYVRVQHVDTSQSPVERVLGLSTLVVYTAGSRGADVSIPGLKPEEARDLQRRVKELAIEAEGDDAV</sequence>
<dbReference type="InterPro" id="IPR005182">
    <property type="entry name" value="YdbS-like_PH"/>
</dbReference>
<gene>
    <name evidence="3" type="ORF">ACFQQG_03350</name>
</gene>
<organism evidence="3 4">
    <name type="scientific">Halovenus salina</name>
    <dbReference type="NCBI Taxonomy" id="1510225"/>
    <lineage>
        <taxon>Archaea</taxon>
        <taxon>Methanobacteriati</taxon>
        <taxon>Methanobacteriota</taxon>
        <taxon>Stenosarchaea group</taxon>
        <taxon>Halobacteria</taxon>
        <taxon>Halobacteriales</taxon>
        <taxon>Haloarculaceae</taxon>
        <taxon>Halovenus</taxon>
    </lineage>
</organism>
<keyword evidence="1" id="KW-1133">Transmembrane helix</keyword>
<dbReference type="PANTHER" id="PTHR34473">
    <property type="entry name" value="UPF0699 TRANSMEMBRANE PROTEIN YDBS"/>
    <property type="match status" value="1"/>
</dbReference>
<name>A0ABD5W187_9EURY</name>
<evidence type="ECO:0000259" key="2">
    <source>
        <dbReference type="Pfam" id="PF03703"/>
    </source>
</evidence>
<keyword evidence="1" id="KW-0812">Transmembrane</keyword>
<proteinExistence type="predicted"/>
<accession>A0ABD5W187</accession>
<evidence type="ECO:0000256" key="1">
    <source>
        <dbReference type="SAM" id="Phobius"/>
    </source>
</evidence>
<dbReference type="AlphaFoldDB" id="A0ABD5W187"/>
<comment type="caution">
    <text evidence="3">The sequence shown here is derived from an EMBL/GenBank/DDBJ whole genome shotgun (WGS) entry which is preliminary data.</text>
</comment>
<dbReference type="EMBL" id="JBHSZI010000001">
    <property type="protein sequence ID" value="MFC7057384.1"/>
    <property type="molecule type" value="Genomic_DNA"/>
</dbReference>
<feature type="domain" description="YdbS-like PH" evidence="2">
    <location>
        <begin position="33"/>
        <end position="111"/>
    </location>
</feature>
<keyword evidence="4" id="KW-1185">Reference proteome</keyword>
<keyword evidence="1" id="KW-0472">Membrane</keyword>
<dbReference type="PANTHER" id="PTHR34473:SF3">
    <property type="entry name" value="TRANSMEMBRANE PROTEIN-RELATED"/>
    <property type="match status" value="1"/>
</dbReference>
<dbReference type="Pfam" id="PF03703">
    <property type="entry name" value="bPH_2"/>
    <property type="match status" value="1"/>
</dbReference>
<dbReference type="Proteomes" id="UP001596445">
    <property type="component" value="Unassembled WGS sequence"/>
</dbReference>
<protein>
    <submittedName>
        <fullName evidence="3">PH domain-containing protein</fullName>
    </submittedName>
</protein>
<evidence type="ECO:0000313" key="3">
    <source>
        <dbReference type="EMBL" id="MFC7057384.1"/>
    </source>
</evidence>
<reference evidence="3 4" key="1">
    <citation type="journal article" date="2019" name="Int. J. Syst. Evol. Microbiol.">
        <title>The Global Catalogue of Microorganisms (GCM) 10K type strain sequencing project: providing services to taxonomists for standard genome sequencing and annotation.</title>
        <authorList>
            <consortium name="The Broad Institute Genomics Platform"/>
            <consortium name="The Broad Institute Genome Sequencing Center for Infectious Disease"/>
            <person name="Wu L."/>
            <person name="Ma J."/>
        </authorList>
    </citation>
    <scope>NUCLEOTIDE SEQUENCE [LARGE SCALE GENOMIC DNA]</scope>
    <source>
        <strain evidence="3 4">JCM 30072</strain>
    </source>
</reference>
<feature type="transmembrane region" description="Helical" evidence="1">
    <location>
        <begin position="12"/>
        <end position="31"/>
    </location>
</feature>
<evidence type="ECO:0000313" key="4">
    <source>
        <dbReference type="Proteomes" id="UP001596445"/>
    </source>
</evidence>
<dbReference type="RefSeq" id="WP_382186752.1">
    <property type="nucleotide sequence ID" value="NZ_JBHSZI010000001.1"/>
</dbReference>